<comment type="caution">
    <text evidence="1">The sequence shown here is derived from an EMBL/GenBank/DDBJ whole genome shotgun (WGS) entry which is preliminary data.</text>
</comment>
<name>X1T147_9ZZZZ</name>
<gene>
    <name evidence="1" type="ORF">S12H4_35468</name>
</gene>
<protein>
    <submittedName>
        <fullName evidence="1">Uncharacterized protein</fullName>
    </submittedName>
</protein>
<feature type="non-terminal residue" evidence="1">
    <location>
        <position position="1"/>
    </location>
</feature>
<reference evidence="1" key="1">
    <citation type="journal article" date="2014" name="Front. Microbiol.">
        <title>High frequency of phylogenetically diverse reductive dehalogenase-homologous genes in deep subseafloor sedimentary metagenomes.</title>
        <authorList>
            <person name="Kawai M."/>
            <person name="Futagami T."/>
            <person name="Toyoda A."/>
            <person name="Takaki Y."/>
            <person name="Nishi S."/>
            <person name="Hori S."/>
            <person name="Arai W."/>
            <person name="Tsubouchi T."/>
            <person name="Morono Y."/>
            <person name="Uchiyama I."/>
            <person name="Ito T."/>
            <person name="Fujiyama A."/>
            <person name="Inagaki F."/>
            <person name="Takami H."/>
        </authorList>
    </citation>
    <scope>NUCLEOTIDE SEQUENCE</scope>
    <source>
        <strain evidence="1">Expedition CK06-06</strain>
    </source>
</reference>
<proteinExistence type="predicted"/>
<dbReference type="AlphaFoldDB" id="X1T147"/>
<accession>X1T147</accession>
<dbReference type="EMBL" id="BARW01021068">
    <property type="protein sequence ID" value="GAI99017.1"/>
    <property type="molecule type" value="Genomic_DNA"/>
</dbReference>
<evidence type="ECO:0000313" key="1">
    <source>
        <dbReference type="EMBL" id="GAI99017.1"/>
    </source>
</evidence>
<sequence>YWKFNHEEILRPHIGEQETLEVAKVLEDIYANNSIRVQLNTLDLTPEQIANVRFFTAIQDFKIDINARVNPFELYQLQPDFFNSGKILDNDLLIDEFLSKLGAEAQRDKRKRWMRASAGLLQEVYGGSAFNIYKVHSGDVLEIKKALAEPDTYGFSQKKADMFLRDMADLEVWQYKKNIEAINVMSDKNTMRIALRTGILQFRIPLLASYLDVYCYQYALVDK</sequence>
<organism evidence="1">
    <name type="scientific">marine sediment metagenome</name>
    <dbReference type="NCBI Taxonomy" id="412755"/>
    <lineage>
        <taxon>unclassified sequences</taxon>
        <taxon>metagenomes</taxon>
        <taxon>ecological metagenomes</taxon>
    </lineage>
</organism>